<protein>
    <submittedName>
        <fullName evidence="2">Uncharacterized protein</fullName>
    </submittedName>
</protein>
<dbReference type="EMBL" id="JARKIB010000008">
    <property type="protein sequence ID" value="KAJ7777354.1"/>
    <property type="molecule type" value="Genomic_DNA"/>
</dbReference>
<name>A0AAD7K333_9AGAR</name>
<sequence>MYVLFGRASAINFDNVGRRLFDAVTNRLYNASFFVLNTQNCRTKRKEHKERHKSSARHTVIPVSEVQAACAANRSYLARFRYSEIYGVLLIYYALVIFSTVARLCINARYAGFSILSLRIILYAFDCVIAFNFAPGRTRDLLTSMSIS</sequence>
<keyword evidence="3" id="KW-1185">Reference proteome</keyword>
<feature type="transmembrane region" description="Helical" evidence="1">
    <location>
        <begin position="85"/>
        <end position="106"/>
    </location>
</feature>
<feature type="transmembrane region" description="Helical" evidence="1">
    <location>
        <begin position="113"/>
        <end position="134"/>
    </location>
</feature>
<gene>
    <name evidence="2" type="ORF">B0H16DRAFT_955442</name>
</gene>
<evidence type="ECO:0000256" key="1">
    <source>
        <dbReference type="SAM" id="Phobius"/>
    </source>
</evidence>
<evidence type="ECO:0000313" key="3">
    <source>
        <dbReference type="Proteomes" id="UP001215598"/>
    </source>
</evidence>
<reference evidence="2" key="1">
    <citation type="submission" date="2023-03" db="EMBL/GenBank/DDBJ databases">
        <title>Massive genome expansion in bonnet fungi (Mycena s.s.) driven by repeated elements and novel gene families across ecological guilds.</title>
        <authorList>
            <consortium name="Lawrence Berkeley National Laboratory"/>
            <person name="Harder C.B."/>
            <person name="Miyauchi S."/>
            <person name="Viragh M."/>
            <person name="Kuo A."/>
            <person name="Thoen E."/>
            <person name="Andreopoulos B."/>
            <person name="Lu D."/>
            <person name="Skrede I."/>
            <person name="Drula E."/>
            <person name="Henrissat B."/>
            <person name="Morin E."/>
            <person name="Kohler A."/>
            <person name="Barry K."/>
            <person name="LaButti K."/>
            <person name="Morin E."/>
            <person name="Salamov A."/>
            <person name="Lipzen A."/>
            <person name="Mereny Z."/>
            <person name="Hegedus B."/>
            <person name="Baldrian P."/>
            <person name="Stursova M."/>
            <person name="Weitz H."/>
            <person name="Taylor A."/>
            <person name="Grigoriev I.V."/>
            <person name="Nagy L.G."/>
            <person name="Martin F."/>
            <person name="Kauserud H."/>
        </authorList>
    </citation>
    <scope>NUCLEOTIDE SEQUENCE</scope>
    <source>
        <strain evidence="2">CBHHK182m</strain>
    </source>
</reference>
<proteinExistence type="predicted"/>
<keyword evidence="1" id="KW-0472">Membrane</keyword>
<organism evidence="2 3">
    <name type="scientific">Mycena metata</name>
    <dbReference type="NCBI Taxonomy" id="1033252"/>
    <lineage>
        <taxon>Eukaryota</taxon>
        <taxon>Fungi</taxon>
        <taxon>Dikarya</taxon>
        <taxon>Basidiomycota</taxon>
        <taxon>Agaricomycotina</taxon>
        <taxon>Agaricomycetes</taxon>
        <taxon>Agaricomycetidae</taxon>
        <taxon>Agaricales</taxon>
        <taxon>Marasmiineae</taxon>
        <taxon>Mycenaceae</taxon>
        <taxon>Mycena</taxon>
    </lineage>
</organism>
<evidence type="ECO:0000313" key="2">
    <source>
        <dbReference type="EMBL" id="KAJ7777354.1"/>
    </source>
</evidence>
<dbReference type="Proteomes" id="UP001215598">
    <property type="component" value="Unassembled WGS sequence"/>
</dbReference>
<keyword evidence="1" id="KW-0812">Transmembrane</keyword>
<comment type="caution">
    <text evidence="2">The sequence shown here is derived from an EMBL/GenBank/DDBJ whole genome shotgun (WGS) entry which is preliminary data.</text>
</comment>
<dbReference type="AlphaFoldDB" id="A0AAD7K333"/>
<accession>A0AAD7K333</accession>
<keyword evidence="1" id="KW-1133">Transmembrane helix</keyword>